<dbReference type="EC" id="3.4.23.36" evidence="9"/>
<dbReference type="OrthoDB" id="9810259at2"/>
<keyword evidence="8 9" id="KW-0472">Membrane</keyword>
<feature type="active site" evidence="9">
    <location>
        <position position="124"/>
    </location>
</feature>
<dbReference type="PROSITE" id="PS00855">
    <property type="entry name" value="SPASE_II"/>
    <property type="match status" value="1"/>
</dbReference>
<protein>
    <recommendedName>
        <fullName evidence="9">Lipoprotein signal peptidase</fullName>
        <ecNumber evidence="9">3.4.23.36</ecNumber>
    </recommendedName>
    <alternativeName>
        <fullName evidence="9">Prolipoprotein signal peptidase</fullName>
    </alternativeName>
    <alternativeName>
        <fullName evidence="9">Signal peptidase II</fullName>
        <shortName evidence="9">SPase II</shortName>
    </alternativeName>
</protein>
<evidence type="ECO:0000256" key="8">
    <source>
        <dbReference type="ARBA" id="ARBA00023136"/>
    </source>
</evidence>
<reference evidence="13" key="1">
    <citation type="journal article" date="2013" name="Genome Announc.">
        <title>First genome sequence of a syntrophic acetate-oxidizing bacterium, Tepidanaerobacter acetatoxydans strain Re1.</title>
        <authorList>
            <person name="Manzoor S."/>
            <person name="Bongcam-Rudloff E."/>
            <person name="Schnurer A."/>
            <person name="Muller B."/>
        </authorList>
    </citation>
    <scope>NUCLEOTIDE SEQUENCE [LARGE SCALE GENOMIC DNA]</scope>
    <source>
        <strain evidence="13">Re1</strain>
    </source>
</reference>
<dbReference type="GO" id="GO:0006508">
    <property type="term" value="P:proteolysis"/>
    <property type="evidence" value="ECO:0007669"/>
    <property type="project" value="UniProtKB-KW"/>
</dbReference>
<comment type="pathway">
    <text evidence="9">Protein modification; lipoprotein biosynthesis (signal peptide cleavage).</text>
</comment>
<dbReference type="PRINTS" id="PR00781">
    <property type="entry name" value="LIPOSIGPTASE"/>
</dbReference>
<keyword evidence="2 9" id="KW-1003">Cell membrane</keyword>
<feature type="transmembrane region" description="Helical" evidence="9">
    <location>
        <begin position="120"/>
        <end position="140"/>
    </location>
</feature>
<keyword evidence="7 9" id="KW-1133">Transmembrane helix</keyword>
<feature type="transmembrane region" description="Helical" evidence="9">
    <location>
        <begin position="56"/>
        <end position="75"/>
    </location>
</feature>
<comment type="caution">
    <text evidence="9">Lacks conserved residue(s) required for the propagation of feature annotation.</text>
</comment>
<dbReference type="KEGG" id="tae:TepiRe1_1591"/>
<dbReference type="Pfam" id="PF01252">
    <property type="entry name" value="Peptidase_A8"/>
    <property type="match status" value="1"/>
</dbReference>
<keyword evidence="13" id="KW-1185">Reference proteome</keyword>
<accession>F4LVN8</accession>
<feature type="active site" evidence="9">
    <location>
        <position position="110"/>
    </location>
</feature>
<dbReference type="eggNOG" id="COG0597">
    <property type="taxonomic scope" value="Bacteria"/>
</dbReference>
<keyword evidence="6 9" id="KW-0378">Hydrolase</keyword>
<evidence type="ECO:0000256" key="4">
    <source>
        <dbReference type="ARBA" id="ARBA00022692"/>
    </source>
</evidence>
<dbReference type="AlphaFoldDB" id="F4LVN8"/>
<comment type="catalytic activity">
    <reaction evidence="9 10">
        <text>Release of signal peptides from bacterial membrane prolipoproteins. Hydrolyzes -Xaa-Yaa-Zaa-|-(S,diacylglyceryl)Cys-, in which Xaa is hydrophobic (preferably Leu), and Yaa (Ala or Ser) and Zaa (Gly or Ala) have small, neutral side chains.</text>
        <dbReference type="EC" id="3.4.23.36"/>
    </reaction>
</comment>
<dbReference type="PANTHER" id="PTHR33695:SF1">
    <property type="entry name" value="LIPOPROTEIN SIGNAL PEPTIDASE"/>
    <property type="match status" value="1"/>
</dbReference>
<feature type="transmembrane region" description="Helical" evidence="9">
    <location>
        <begin position="82"/>
        <end position="100"/>
    </location>
</feature>
<keyword evidence="4 9" id="KW-0812">Transmembrane</keyword>
<dbReference type="InterPro" id="IPR001872">
    <property type="entry name" value="Peptidase_A8"/>
</dbReference>
<evidence type="ECO:0000256" key="6">
    <source>
        <dbReference type="ARBA" id="ARBA00022801"/>
    </source>
</evidence>
<dbReference type="PATRIC" id="fig|1209989.3.peg.1825"/>
<evidence type="ECO:0000256" key="5">
    <source>
        <dbReference type="ARBA" id="ARBA00022750"/>
    </source>
</evidence>
<keyword evidence="5 9" id="KW-0064">Aspartyl protease</keyword>
<dbReference type="STRING" id="1209989.TepRe1_1478"/>
<gene>
    <name evidence="9 12" type="primary">lspA</name>
    <name evidence="12" type="ordered locus">TEPIRE1_1591</name>
</gene>
<dbReference type="PANTHER" id="PTHR33695">
    <property type="entry name" value="LIPOPROTEIN SIGNAL PEPTIDASE"/>
    <property type="match status" value="1"/>
</dbReference>
<evidence type="ECO:0000256" key="2">
    <source>
        <dbReference type="ARBA" id="ARBA00022475"/>
    </source>
</evidence>
<evidence type="ECO:0000256" key="11">
    <source>
        <dbReference type="RuleBase" id="RU004181"/>
    </source>
</evidence>
<organism evidence="12 13">
    <name type="scientific">Tepidanaerobacter acetatoxydans (strain DSM 21804 / JCM 16047 / Re1)</name>
    <dbReference type="NCBI Taxonomy" id="1209989"/>
    <lineage>
        <taxon>Bacteria</taxon>
        <taxon>Bacillati</taxon>
        <taxon>Bacillota</taxon>
        <taxon>Clostridia</taxon>
        <taxon>Thermosediminibacterales</taxon>
        <taxon>Tepidanaerobacteraceae</taxon>
        <taxon>Tepidanaerobacter</taxon>
    </lineage>
</organism>
<evidence type="ECO:0000313" key="12">
    <source>
        <dbReference type="EMBL" id="CCP26364.1"/>
    </source>
</evidence>
<name>F4LVN8_TEPAE</name>
<accession>L0S1K1</accession>
<dbReference type="GO" id="GO:0004190">
    <property type="term" value="F:aspartic-type endopeptidase activity"/>
    <property type="evidence" value="ECO:0007669"/>
    <property type="project" value="UniProtKB-UniRule"/>
</dbReference>
<dbReference type="RefSeq" id="WP_013778547.1">
    <property type="nucleotide sequence ID" value="NC_015519.1"/>
</dbReference>
<dbReference type="HAMAP" id="MF_00161">
    <property type="entry name" value="LspA"/>
    <property type="match status" value="1"/>
</dbReference>
<dbReference type="EMBL" id="HF563609">
    <property type="protein sequence ID" value="CCP26364.1"/>
    <property type="molecule type" value="Genomic_DNA"/>
</dbReference>
<evidence type="ECO:0000256" key="7">
    <source>
        <dbReference type="ARBA" id="ARBA00022989"/>
    </source>
</evidence>
<dbReference type="UniPathway" id="UPA00665"/>
<evidence type="ECO:0000313" key="13">
    <source>
        <dbReference type="Proteomes" id="UP000010802"/>
    </source>
</evidence>
<proteinExistence type="inferred from homology"/>
<comment type="similarity">
    <text evidence="1 9 11">Belongs to the peptidase A8 family.</text>
</comment>
<keyword evidence="12" id="KW-0449">Lipoprotein</keyword>
<comment type="subcellular location">
    <subcellularLocation>
        <location evidence="9">Cell membrane</location>
        <topology evidence="9">Multi-pass membrane protein</topology>
    </subcellularLocation>
</comment>
<evidence type="ECO:0000256" key="9">
    <source>
        <dbReference type="HAMAP-Rule" id="MF_00161"/>
    </source>
</evidence>
<keyword evidence="3 9" id="KW-0645">Protease</keyword>
<dbReference type="HOGENOM" id="CLU_083252_3_4_9"/>
<evidence type="ECO:0000256" key="3">
    <source>
        <dbReference type="ARBA" id="ARBA00022670"/>
    </source>
</evidence>
<dbReference type="KEGG" id="tep:TepRe1_1478"/>
<sequence>MYIILSIVILAADMVTKYFVQRKMEPYDSIPVIKNIFHITYVQNTGAAFSILKGKIFFFAAVSVIITLIIIFIMIKYPIKEKILGIAMAMVLGGAVGNLIDRLRYGYVVDFLDFRIWPVFNIADCAIVVGTLILAYLITFRAEPGSLQSKNRR</sequence>
<evidence type="ECO:0000256" key="1">
    <source>
        <dbReference type="ARBA" id="ARBA00006139"/>
    </source>
</evidence>
<dbReference type="GO" id="GO:0005886">
    <property type="term" value="C:plasma membrane"/>
    <property type="evidence" value="ECO:0007669"/>
    <property type="project" value="UniProtKB-SubCell"/>
</dbReference>
<dbReference type="NCBIfam" id="TIGR00077">
    <property type="entry name" value="lspA"/>
    <property type="match status" value="1"/>
</dbReference>
<dbReference type="Proteomes" id="UP000010802">
    <property type="component" value="Chromosome"/>
</dbReference>
<evidence type="ECO:0000256" key="10">
    <source>
        <dbReference type="RuleBase" id="RU000594"/>
    </source>
</evidence>
<comment type="function">
    <text evidence="9 10">This protein specifically catalyzes the removal of signal peptides from prolipoproteins.</text>
</comment>